<dbReference type="InterPro" id="IPR051929">
    <property type="entry name" value="VirAsm_ModProt"/>
</dbReference>
<dbReference type="InterPro" id="IPR000555">
    <property type="entry name" value="JAMM/MPN+_dom"/>
</dbReference>
<dbReference type="Proteomes" id="UP000433104">
    <property type="component" value="Unassembled WGS sequence"/>
</dbReference>
<protein>
    <submittedName>
        <fullName evidence="7">Peptidase</fullName>
    </submittedName>
</protein>
<dbReference type="SUPFAM" id="SSF102712">
    <property type="entry name" value="JAB1/MPN domain"/>
    <property type="match status" value="1"/>
</dbReference>
<dbReference type="GO" id="GO:0006508">
    <property type="term" value="P:proteolysis"/>
    <property type="evidence" value="ECO:0007669"/>
    <property type="project" value="UniProtKB-KW"/>
</dbReference>
<evidence type="ECO:0000256" key="1">
    <source>
        <dbReference type="ARBA" id="ARBA00022670"/>
    </source>
</evidence>
<keyword evidence="3" id="KW-0378">Hydrolase</keyword>
<keyword evidence="8" id="KW-1185">Reference proteome</keyword>
<dbReference type="CDD" id="cd08070">
    <property type="entry name" value="MPN_like"/>
    <property type="match status" value="1"/>
</dbReference>
<evidence type="ECO:0000256" key="3">
    <source>
        <dbReference type="ARBA" id="ARBA00022801"/>
    </source>
</evidence>
<feature type="domain" description="MPN" evidence="6">
    <location>
        <begin position="3"/>
        <end position="127"/>
    </location>
</feature>
<comment type="caution">
    <text evidence="7">The sequence shown here is derived from an EMBL/GenBank/DDBJ whole genome shotgun (WGS) entry which is preliminary data.</text>
</comment>
<dbReference type="GO" id="GO:0008270">
    <property type="term" value="F:zinc ion binding"/>
    <property type="evidence" value="ECO:0007669"/>
    <property type="project" value="TreeGrafter"/>
</dbReference>
<keyword evidence="1" id="KW-0645">Protease</keyword>
<evidence type="ECO:0000256" key="5">
    <source>
        <dbReference type="ARBA" id="ARBA00023049"/>
    </source>
</evidence>
<keyword evidence="2" id="KW-0479">Metal-binding</keyword>
<dbReference type="PANTHER" id="PTHR34858:SF1">
    <property type="entry name" value="CYSO-CYSTEINE PEPTIDASE"/>
    <property type="match status" value="1"/>
</dbReference>
<name>A0A844ZAP8_9SPHN</name>
<evidence type="ECO:0000313" key="8">
    <source>
        <dbReference type="Proteomes" id="UP000433104"/>
    </source>
</evidence>
<dbReference type="OrthoDB" id="9802958at2"/>
<dbReference type="Gene3D" id="3.40.140.10">
    <property type="entry name" value="Cytidine Deaminase, domain 2"/>
    <property type="match status" value="1"/>
</dbReference>
<evidence type="ECO:0000313" key="7">
    <source>
        <dbReference type="EMBL" id="MXO84594.1"/>
    </source>
</evidence>
<accession>A0A844ZAP8</accession>
<dbReference type="Pfam" id="PF14464">
    <property type="entry name" value="Prok-JAB"/>
    <property type="match status" value="1"/>
</dbReference>
<dbReference type="InterPro" id="IPR028090">
    <property type="entry name" value="JAB_dom_prok"/>
</dbReference>
<dbReference type="RefSeq" id="WP_160681148.1">
    <property type="nucleotide sequence ID" value="NZ_WTYW01000001.1"/>
</dbReference>
<reference evidence="7 8" key="1">
    <citation type="submission" date="2019-12" db="EMBL/GenBank/DDBJ databases">
        <title>Genomic-based taxomic classification of the family Erythrobacteraceae.</title>
        <authorList>
            <person name="Xu L."/>
        </authorList>
    </citation>
    <scope>NUCLEOTIDE SEQUENCE [LARGE SCALE GENOMIC DNA]</scope>
    <source>
        <strain evidence="7 8">MCCC 1A09962</strain>
    </source>
</reference>
<evidence type="ECO:0000256" key="2">
    <source>
        <dbReference type="ARBA" id="ARBA00022723"/>
    </source>
</evidence>
<dbReference type="PANTHER" id="PTHR34858">
    <property type="entry name" value="CYSO-CYSTEINE PEPTIDASE"/>
    <property type="match status" value="1"/>
</dbReference>
<evidence type="ECO:0000259" key="6">
    <source>
        <dbReference type="PROSITE" id="PS50249"/>
    </source>
</evidence>
<gene>
    <name evidence="7" type="ORF">GRI38_00915</name>
</gene>
<dbReference type="AlphaFoldDB" id="A0A844ZAP8"/>
<keyword evidence="4" id="KW-0862">Zinc</keyword>
<dbReference type="PROSITE" id="PS50249">
    <property type="entry name" value="MPN"/>
    <property type="match status" value="1"/>
</dbReference>
<sequence>MAVEISSKLLAKMTNLATAAYPREACGILVGQGDRIERLIPAPNVHEQPERFFTIDPQTLIDVHRTMRGSESRVVGYFHSHPNGRAAPSAVDRAHATGLGDIWAIATRDRVTFWRDDEETFRALSITVLDV</sequence>
<dbReference type="GO" id="GO:0008235">
    <property type="term" value="F:metalloexopeptidase activity"/>
    <property type="evidence" value="ECO:0007669"/>
    <property type="project" value="TreeGrafter"/>
</dbReference>
<proteinExistence type="predicted"/>
<dbReference type="EMBL" id="WTYW01000001">
    <property type="protein sequence ID" value="MXO84594.1"/>
    <property type="molecule type" value="Genomic_DNA"/>
</dbReference>
<keyword evidence="5" id="KW-0482">Metalloprotease</keyword>
<dbReference type="SMART" id="SM00232">
    <property type="entry name" value="JAB_MPN"/>
    <property type="match status" value="1"/>
</dbReference>
<evidence type="ECO:0000256" key="4">
    <source>
        <dbReference type="ARBA" id="ARBA00022833"/>
    </source>
</evidence>
<dbReference type="InterPro" id="IPR037518">
    <property type="entry name" value="MPN"/>
</dbReference>
<organism evidence="7 8">
    <name type="scientific">Parapontixanthobacter aurantiacus</name>
    <dbReference type="NCBI Taxonomy" id="1463599"/>
    <lineage>
        <taxon>Bacteria</taxon>
        <taxon>Pseudomonadati</taxon>
        <taxon>Pseudomonadota</taxon>
        <taxon>Alphaproteobacteria</taxon>
        <taxon>Sphingomonadales</taxon>
        <taxon>Erythrobacteraceae</taxon>
        <taxon>Parapontixanthobacter</taxon>
    </lineage>
</organism>